<gene>
    <name evidence="1" type="ORF">GQ61_00195</name>
</gene>
<evidence type="ECO:0000313" key="1">
    <source>
        <dbReference type="EMBL" id="ARN84031.1"/>
    </source>
</evidence>
<dbReference type="Gene3D" id="3.40.50.1820">
    <property type="entry name" value="alpha/beta hydrolase"/>
    <property type="match status" value="1"/>
</dbReference>
<dbReference type="PANTHER" id="PTHR36837">
    <property type="entry name" value="POLY(3-HYDROXYALKANOATE) POLYMERASE SUBUNIT PHAC"/>
    <property type="match status" value="1"/>
</dbReference>
<evidence type="ECO:0000313" key="2">
    <source>
        <dbReference type="Proteomes" id="UP000237351"/>
    </source>
</evidence>
<reference evidence="1 2" key="1">
    <citation type="submission" date="2014-06" db="EMBL/GenBank/DDBJ databases">
        <title>The genome of the endonuclear symbiont Nucleicultrix amoebiphila.</title>
        <authorList>
            <person name="Schulz F."/>
            <person name="Horn M."/>
        </authorList>
    </citation>
    <scope>NUCLEOTIDE SEQUENCE [LARGE SCALE GENOMIC DNA]</scope>
    <source>
        <strain evidence="1 2">FS5</strain>
    </source>
</reference>
<sequence>MNLVSLSKEFLEYQIDFGQRLILFLDTLRQRANNMLEHEQKNLPHLLKFKFEKVLDGRDFEIPSNYALLKIIEVDDKCLEDCLNPQKPPVIIFDPRAGHGPGIGGFKRDSEVGIALSKGHPVYFAIFYPDPVPHQTIAHVLFACRRFVEKVKGWHNKPPILYGNCQAGWLIALLSAHSPGLMGPIIMNGSPLSYWASGKEANPLQIFAGIVGGVWLTRFLSDVNHGKFDGAWLVQNFENLNLANSFWKKYSDLFQNLDQEQERFLEFERWWNGFYSFSEEEITSIVENLFIGDQLERGEFSLCENCTVNLKDIKNPILIFASHGDNITPPRQALHWIRTVYPDTKSLKDAGQKIIYLINPHVGHLGIFVSAKVVHFEHHAIFEHIAKLNELKPGLYEMKILNSSTDKDPFKNEYKVEFLEKDVTDLCESEPMDAFRAVRDISEVNDHFYRKFVRPWVEISNAFLPSQLMKTMHPMRLSRKIFSEKVNPFMGTIAYGAKQTKDFRFSASEANSFKQLENEVSEQMTDILKDFQVMRDSMLESFFKLVYFPRNNP</sequence>
<dbReference type="InterPro" id="IPR051321">
    <property type="entry name" value="PHA/PHB_synthase"/>
</dbReference>
<dbReference type="SUPFAM" id="SSF53474">
    <property type="entry name" value="alpha/beta-Hydrolases"/>
    <property type="match status" value="1"/>
</dbReference>
<keyword evidence="2" id="KW-1185">Reference proteome</keyword>
<proteinExistence type="predicted"/>
<accession>A0A1W6N2N4</accession>
<name>A0A1W6N2N4_9PROT</name>
<dbReference type="OrthoDB" id="7231451at2"/>
<protein>
    <submittedName>
        <fullName evidence="1">Poly(3-hydroxyalkanoate) synthetase</fullName>
    </submittedName>
</protein>
<dbReference type="Pfam" id="PF11339">
    <property type="entry name" value="DUF3141"/>
    <property type="match status" value="1"/>
</dbReference>
<dbReference type="RefSeq" id="WP_085783374.1">
    <property type="nucleotide sequence ID" value="NZ_CP008743.1"/>
</dbReference>
<dbReference type="EMBL" id="CP008743">
    <property type="protein sequence ID" value="ARN84031.1"/>
    <property type="molecule type" value="Genomic_DNA"/>
</dbReference>
<dbReference type="AlphaFoldDB" id="A0A1W6N2N4"/>
<dbReference type="Proteomes" id="UP000237351">
    <property type="component" value="Chromosome"/>
</dbReference>
<dbReference type="InterPro" id="IPR029058">
    <property type="entry name" value="AB_hydrolase_fold"/>
</dbReference>
<dbReference type="STRING" id="1414854.GQ61_00195"/>
<organism evidence="1 2">
    <name type="scientific">Candidatus Nucleicultrix amoebiphila FS5</name>
    <dbReference type="NCBI Taxonomy" id="1414854"/>
    <lineage>
        <taxon>Bacteria</taxon>
        <taxon>Pseudomonadati</taxon>
        <taxon>Pseudomonadota</taxon>
        <taxon>Alphaproteobacteria</taxon>
        <taxon>Holosporales</taxon>
        <taxon>Candidatus Nucleicultricaceae</taxon>
        <taxon>Candidatus Nucleicultrix</taxon>
    </lineage>
</organism>
<dbReference type="PANTHER" id="PTHR36837:SF2">
    <property type="entry name" value="POLY(3-HYDROXYALKANOATE) POLYMERASE SUBUNIT PHAC"/>
    <property type="match status" value="1"/>
</dbReference>
<dbReference type="InterPro" id="IPR024501">
    <property type="entry name" value="DUF3141"/>
</dbReference>
<dbReference type="KEGG" id="naf:GQ61_00195"/>